<keyword evidence="1" id="KW-0472">Membrane</keyword>
<keyword evidence="1" id="KW-0812">Transmembrane</keyword>
<dbReference type="AlphaFoldDB" id="A0A248TLN0"/>
<protein>
    <recommendedName>
        <fullName evidence="4">Resolvase HTH domain-containing protein</fullName>
    </recommendedName>
</protein>
<dbReference type="OrthoDB" id="2454584at2"/>
<organism evidence="2 3">
    <name type="scientific">Cytobacillus kochii</name>
    <dbReference type="NCBI Taxonomy" id="859143"/>
    <lineage>
        <taxon>Bacteria</taxon>
        <taxon>Bacillati</taxon>
        <taxon>Bacillota</taxon>
        <taxon>Bacilli</taxon>
        <taxon>Bacillales</taxon>
        <taxon>Bacillaceae</taxon>
        <taxon>Cytobacillus</taxon>
    </lineage>
</organism>
<evidence type="ECO:0000256" key="1">
    <source>
        <dbReference type="SAM" id="Phobius"/>
    </source>
</evidence>
<accession>A0A248TLN0</accession>
<keyword evidence="1" id="KW-1133">Transmembrane helix</keyword>
<gene>
    <name evidence="2" type="ORF">CKF48_17870</name>
</gene>
<feature type="transmembrane region" description="Helical" evidence="1">
    <location>
        <begin position="6"/>
        <end position="23"/>
    </location>
</feature>
<keyword evidence="3" id="KW-1185">Reference proteome</keyword>
<dbReference type="Proteomes" id="UP000215137">
    <property type="component" value="Chromosome"/>
</dbReference>
<evidence type="ECO:0000313" key="2">
    <source>
        <dbReference type="EMBL" id="ASV69000.1"/>
    </source>
</evidence>
<evidence type="ECO:0000313" key="3">
    <source>
        <dbReference type="Proteomes" id="UP000215137"/>
    </source>
</evidence>
<sequence length="126" mass="14541">MIIYIFAVLLVIAFLLFILSFFLKDPYRSLKDEIDQLSIQHVKETYQIKKKLKLLEEELLIDEIKLPNDTGLSRPKKKEVHDIIKNQVLLLHKQGLSTEQIAKQSSLLEDEVLAIITASQLKGEKV</sequence>
<dbReference type="KEGG" id="bko:CKF48_17870"/>
<evidence type="ECO:0008006" key="4">
    <source>
        <dbReference type="Google" id="ProtNLM"/>
    </source>
</evidence>
<name>A0A248TLN0_9BACI</name>
<dbReference type="EMBL" id="CP022983">
    <property type="protein sequence ID" value="ASV69000.1"/>
    <property type="molecule type" value="Genomic_DNA"/>
</dbReference>
<reference evidence="2 3" key="1">
    <citation type="submission" date="2017-08" db="EMBL/GenBank/DDBJ databases">
        <title>Complete Genome Sequence of Bacillus kochii Oregon-R-modENCODE STRAIN BDGP4, isolated from Drosophila melanogaster gut.</title>
        <authorList>
            <person name="Wan K.H."/>
            <person name="Yu C."/>
            <person name="Park S."/>
            <person name="Hammonds A.S."/>
            <person name="Booth B.W."/>
            <person name="Celniker S.E."/>
        </authorList>
    </citation>
    <scope>NUCLEOTIDE SEQUENCE [LARGE SCALE GENOMIC DNA]</scope>
    <source>
        <strain evidence="2 3">BDGP4</strain>
    </source>
</reference>
<dbReference type="RefSeq" id="WP_095372565.1">
    <property type="nucleotide sequence ID" value="NZ_CP022983.1"/>
</dbReference>
<proteinExistence type="predicted"/>